<accession>A0A6L2LHN6</accession>
<dbReference type="PANTHER" id="PTHR35317:SF38">
    <property type="entry name" value="RNA-DIRECTED DNA POLYMERASE"/>
    <property type="match status" value="1"/>
</dbReference>
<feature type="compositionally biased region" description="Basic and acidic residues" evidence="1">
    <location>
        <begin position="262"/>
        <end position="271"/>
    </location>
</feature>
<gene>
    <name evidence="2" type="ORF">Tci_032638</name>
</gene>
<sequence>MSGKDDKKIEEGTSKIKEIGSTTHFQCPMLKGENYTTWAIRMQVILEAIGLWEMIDPKLTTEADTKKDKTAIAYIYQSLREEQLLLISKYKTAKEVWDALKKRHVEENRVQEAKQQTLKSEFEMLQMEENESIDSFVTRLTGIINKAVSVRLAYEDSTLVRKVLNAVPDRFLQIVASIEQYSDLDTMSLDEAIGRLKTFEERLKYKNERPVNTQERLLFTRHEDQGQQFRRRGHGGFNQSRGQENNKFRAERKNWESSQNNFKKEKNSNSNKFTHDKSKVLCFKCKEIMKQEWKEIPFSFKLTVSNLEQQGVGIEKLDGGVTESMSRPGIKEDIYAARTPKGRQSVGSITNQKHDQSRLMIEHNNNVEVTKSNDQPGLKEDHNYKGGTNEIFFDPTWM</sequence>
<dbReference type="Pfam" id="PF14223">
    <property type="entry name" value="Retrotran_gag_2"/>
    <property type="match status" value="1"/>
</dbReference>
<organism evidence="2">
    <name type="scientific">Tanacetum cinerariifolium</name>
    <name type="common">Dalmatian daisy</name>
    <name type="synonym">Chrysanthemum cinerariifolium</name>
    <dbReference type="NCBI Taxonomy" id="118510"/>
    <lineage>
        <taxon>Eukaryota</taxon>
        <taxon>Viridiplantae</taxon>
        <taxon>Streptophyta</taxon>
        <taxon>Embryophyta</taxon>
        <taxon>Tracheophyta</taxon>
        <taxon>Spermatophyta</taxon>
        <taxon>Magnoliopsida</taxon>
        <taxon>eudicotyledons</taxon>
        <taxon>Gunneridae</taxon>
        <taxon>Pentapetalae</taxon>
        <taxon>asterids</taxon>
        <taxon>campanulids</taxon>
        <taxon>Asterales</taxon>
        <taxon>Asteraceae</taxon>
        <taxon>Asteroideae</taxon>
        <taxon>Anthemideae</taxon>
        <taxon>Anthemidinae</taxon>
        <taxon>Tanacetum</taxon>
    </lineage>
</organism>
<comment type="caution">
    <text evidence="2">The sequence shown here is derived from an EMBL/GenBank/DDBJ whole genome shotgun (WGS) entry which is preliminary data.</text>
</comment>
<dbReference type="AlphaFoldDB" id="A0A6L2LHN6"/>
<protein>
    <submittedName>
        <fullName evidence="2">Putative zinc finger, CCHC-type</fullName>
    </submittedName>
</protein>
<feature type="region of interest" description="Disordered" evidence="1">
    <location>
        <begin position="224"/>
        <end position="271"/>
    </location>
</feature>
<dbReference type="PANTHER" id="PTHR35317">
    <property type="entry name" value="OS04G0629600 PROTEIN"/>
    <property type="match status" value="1"/>
</dbReference>
<feature type="compositionally biased region" description="Basic and acidic residues" evidence="1">
    <location>
        <begin position="244"/>
        <end position="255"/>
    </location>
</feature>
<name>A0A6L2LHN6_TANCI</name>
<evidence type="ECO:0000313" key="2">
    <source>
        <dbReference type="EMBL" id="GEU60660.1"/>
    </source>
</evidence>
<dbReference type="EMBL" id="BKCJ010004373">
    <property type="protein sequence ID" value="GEU60660.1"/>
    <property type="molecule type" value="Genomic_DNA"/>
</dbReference>
<evidence type="ECO:0000256" key="1">
    <source>
        <dbReference type="SAM" id="MobiDB-lite"/>
    </source>
</evidence>
<proteinExistence type="predicted"/>
<reference evidence="2" key="1">
    <citation type="journal article" date="2019" name="Sci. Rep.">
        <title>Draft genome of Tanacetum cinerariifolium, the natural source of mosquito coil.</title>
        <authorList>
            <person name="Yamashiro T."/>
            <person name="Shiraishi A."/>
            <person name="Satake H."/>
            <person name="Nakayama K."/>
        </authorList>
    </citation>
    <scope>NUCLEOTIDE SEQUENCE</scope>
</reference>